<evidence type="ECO:0008006" key="3">
    <source>
        <dbReference type="Google" id="ProtNLM"/>
    </source>
</evidence>
<sequence>MTLGIFVLAATCLQEEMAHAQFRLGGIMTTLQLFDPRSHVRLRCGECGNLLCQCDSLDLKLIKSIVEGGKGRPTLQGTV</sequence>
<accession>A0ABT7JYQ3</accession>
<comment type="caution">
    <text evidence="1">The sequence shown here is derived from an EMBL/GenBank/DDBJ whole genome shotgun (WGS) entry which is preliminary data.</text>
</comment>
<organism evidence="1 2">
    <name type="scientific">Rhizobium mayense</name>
    <dbReference type="NCBI Taxonomy" id="1312184"/>
    <lineage>
        <taxon>Bacteria</taxon>
        <taxon>Pseudomonadati</taxon>
        <taxon>Pseudomonadota</taxon>
        <taxon>Alphaproteobacteria</taxon>
        <taxon>Hyphomicrobiales</taxon>
        <taxon>Rhizobiaceae</taxon>
        <taxon>Rhizobium/Agrobacterium group</taxon>
        <taxon>Rhizobium</taxon>
    </lineage>
</organism>
<dbReference type="Proteomes" id="UP001172645">
    <property type="component" value="Unassembled WGS sequence"/>
</dbReference>
<evidence type="ECO:0000313" key="1">
    <source>
        <dbReference type="EMBL" id="MDL2400328.1"/>
    </source>
</evidence>
<reference evidence="1" key="1">
    <citation type="submission" date="2023-06" db="EMBL/GenBank/DDBJ databases">
        <title>Phylogenetic Diversity of Rhizobium strains.</title>
        <authorList>
            <person name="Moura F.T."/>
            <person name="Helene L.C.F."/>
            <person name="Hungria M."/>
        </authorList>
    </citation>
    <scope>NUCLEOTIDE SEQUENCE</scope>
    <source>
        <strain evidence="1">CCGE526</strain>
    </source>
</reference>
<proteinExistence type="predicted"/>
<protein>
    <recommendedName>
        <fullName evidence="3">Secreted protein</fullName>
    </recommendedName>
</protein>
<keyword evidence="2" id="KW-1185">Reference proteome</keyword>
<dbReference type="RefSeq" id="WP_285869409.1">
    <property type="nucleotide sequence ID" value="NZ_JARFYM010000010.1"/>
</dbReference>
<name>A0ABT7JYQ3_9HYPH</name>
<gene>
    <name evidence="1" type="ORF">PY649_15590</name>
</gene>
<dbReference type="EMBL" id="JARFYM010000010">
    <property type="protein sequence ID" value="MDL2400328.1"/>
    <property type="molecule type" value="Genomic_DNA"/>
</dbReference>
<evidence type="ECO:0000313" key="2">
    <source>
        <dbReference type="Proteomes" id="UP001172645"/>
    </source>
</evidence>